<keyword evidence="3" id="KW-1185">Reference proteome</keyword>
<name>A0A0S4J9I7_BODSA</name>
<reference evidence="3" key="1">
    <citation type="submission" date="2015-09" db="EMBL/GenBank/DDBJ databases">
        <authorList>
            <consortium name="Pathogen Informatics"/>
        </authorList>
    </citation>
    <scope>NUCLEOTIDE SEQUENCE [LARGE SCALE GENOMIC DNA]</scope>
    <source>
        <strain evidence="3">Lake Konstanz</strain>
    </source>
</reference>
<evidence type="ECO:0000256" key="1">
    <source>
        <dbReference type="SAM" id="MobiDB-lite"/>
    </source>
</evidence>
<feature type="compositionally biased region" description="Low complexity" evidence="1">
    <location>
        <begin position="139"/>
        <end position="161"/>
    </location>
</feature>
<evidence type="ECO:0000313" key="3">
    <source>
        <dbReference type="Proteomes" id="UP000051952"/>
    </source>
</evidence>
<organism evidence="2 3">
    <name type="scientific">Bodo saltans</name>
    <name type="common">Flagellated protozoan</name>
    <dbReference type="NCBI Taxonomy" id="75058"/>
    <lineage>
        <taxon>Eukaryota</taxon>
        <taxon>Discoba</taxon>
        <taxon>Euglenozoa</taxon>
        <taxon>Kinetoplastea</taxon>
        <taxon>Metakinetoplastina</taxon>
        <taxon>Eubodonida</taxon>
        <taxon>Bodonidae</taxon>
        <taxon>Bodo</taxon>
    </lineage>
</organism>
<accession>A0A0S4J9I7</accession>
<dbReference type="VEuPathDB" id="TriTrypDB:BSAL_94765"/>
<protein>
    <submittedName>
        <fullName evidence="2">Uncharacterized protein</fullName>
    </submittedName>
</protein>
<evidence type="ECO:0000313" key="2">
    <source>
        <dbReference type="EMBL" id="CUG86793.1"/>
    </source>
</evidence>
<proteinExistence type="predicted"/>
<sequence>MSLTTRLRVTSQPLIFRRRGRFTAASAVSVQPQKINESRLIDAEIIHGGDEQAFWTEKRWFSGAPGTFMPTWDRSAQTLILLSRAAPRVPQEAAFRLFSVFMKMLMITKVTELASTMLPLWATVNMEGLIQQAKKEVAESSSDAAATTEEKVASVAETPAAASPPEPPVA</sequence>
<dbReference type="Proteomes" id="UP000051952">
    <property type="component" value="Unassembled WGS sequence"/>
</dbReference>
<dbReference type="AlphaFoldDB" id="A0A0S4J9I7"/>
<dbReference type="EMBL" id="CYKH01001391">
    <property type="protein sequence ID" value="CUG86793.1"/>
    <property type="molecule type" value="Genomic_DNA"/>
</dbReference>
<dbReference type="OrthoDB" id="247802at2759"/>
<gene>
    <name evidence="2" type="ORF">BSAL_94765</name>
</gene>
<feature type="region of interest" description="Disordered" evidence="1">
    <location>
        <begin position="135"/>
        <end position="170"/>
    </location>
</feature>